<dbReference type="SMART" id="SM00382">
    <property type="entry name" value="AAA"/>
    <property type="match status" value="1"/>
</dbReference>
<dbReference type="RefSeq" id="WP_284099268.1">
    <property type="nucleotide sequence ID" value="NZ_JARRAF010000002.1"/>
</dbReference>
<dbReference type="PROSITE" id="PS00211">
    <property type="entry name" value="ABC_TRANSPORTER_1"/>
    <property type="match status" value="1"/>
</dbReference>
<dbReference type="InterPro" id="IPR003593">
    <property type="entry name" value="AAA+_ATPase"/>
</dbReference>
<evidence type="ECO:0000256" key="2">
    <source>
        <dbReference type="ARBA" id="ARBA00022475"/>
    </source>
</evidence>
<keyword evidence="3" id="KW-0547">Nucleotide-binding</keyword>
<evidence type="ECO:0000259" key="7">
    <source>
        <dbReference type="PROSITE" id="PS50893"/>
    </source>
</evidence>
<keyword evidence="4 8" id="KW-0067">ATP-binding</keyword>
<keyword evidence="1" id="KW-0813">Transport</keyword>
<comment type="caution">
    <text evidence="8">The sequence shown here is derived from an EMBL/GenBank/DDBJ whole genome shotgun (WGS) entry which is preliminary data.</text>
</comment>
<evidence type="ECO:0000256" key="1">
    <source>
        <dbReference type="ARBA" id="ARBA00022448"/>
    </source>
</evidence>
<reference evidence="8" key="1">
    <citation type="submission" date="2023-03" db="EMBL/GenBank/DDBJ databases">
        <title>Chitinimonas shenzhenensis gen. nov., sp. nov., a novel member of family Burkholderiaceae isolated from activated sludge collected in Shen Zhen, China.</title>
        <authorList>
            <person name="Wang X."/>
        </authorList>
    </citation>
    <scope>NUCLEOTIDE SEQUENCE</scope>
    <source>
        <strain evidence="8">DQS-5</strain>
    </source>
</reference>
<sequence length="267" mass="29061">MQNPEPLLSLDHTKIQLGPQQFGPFSLTVQTGERIAILGPSGAGKSTLLKLMSRELLSRSGSIRLHDRPLADWTLIELSQRRAVLPQSSEIAFGLEVELVVALGRVARQADSNQAAIVSAALQLAHASHLAGRRFDTLSGGEQARVQLARIFAQLWDVQEGLVLVDEPLAALDPGLQFDLLDSLQTFICQRGHALVAILHDINHALLAFDRLWLIKQGRLQANITADASAIPQLELLYGIRLRQLKSDCGEAMMVAPVPRHPSAPAP</sequence>
<keyword evidence="9" id="KW-1185">Reference proteome</keyword>
<keyword evidence="2" id="KW-0472">Membrane</keyword>
<dbReference type="PROSITE" id="PS50893">
    <property type="entry name" value="ABC_TRANSPORTER_2"/>
    <property type="match status" value="1"/>
</dbReference>
<evidence type="ECO:0000313" key="8">
    <source>
        <dbReference type="EMBL" id="MDK2122982.1"/>
    </source>
</evidence>
<dbReference type="PANTHER" id="PTHR42794">
    <property type="entry name" value="HEMIN IMPORT ATP-BINDING PROTEIN HMUV"/>
    <property type="match status" value="1"/>
</dbReference>
<evidence type="ECO:0000256" key="6">
    <source>
        <dbReference type="ARBA" id="ARBA00037066"/>
    </source>
</evidence>
<dbReference type="GO" id="GO:0005524">
    <property type="term" value="F:ATP binding"/>
    <property type="evidence" value="ECO:0007669"/>
    <property type="project" value="UniProtKB-KW"/>
</dbReference>
<evidence type="ECO:0000256" key="4">
    <source>
        <dbReference type="ARBA" id="ARBA00022840"/>
    </source>
</evidence>
<dbReference type="Gene3D" id="3.40.50.300">
    <property type="entry name" value="P-loop containing nucleotide triphosphate hydrolases"/>
    <property type="match status" value="1"/>
</dbReference>
<dbReference type="Proteomes" id="UP001172778">
    <property type="component" value="Unassembled WGS sequence"/>
</dbReference>
<keyword evidence="2" id="KW-1003">Cell membrane</keyword>
<dbReference type="InterPro" id="IPR027417">
    <property type="entry name" value="P-loop_NTPase"/>
</dbReference>
<accession>A0ABT7DWF1</accession>
<dbReference type="InterPro" id="IPR017871">
    <property type="entry name" value="ABC_transporter-like_CS"/>
</dbReference>
<evidence type="ECO:0000256" key="5">
    <source>
        <dbReference type="ARBA" id="ARBA00022967"/>
    </source>
</evidence>
<proteinExistence type="predicted"/>
<organism evidence="8 9">
    <name type="scientific">Parachitinimonas caeni</name>
    <dbReference type="NCBI Taxonomy" id="3031301"/>
    <lineage>
        <taxon>Bacteria</taxon>
        <taxon>Pseudomonadati</taxon>
        <taxon>Pseudomonadota</taxon>
        <taxon>Betaproteobacteria</taxon>
        <taxon>Neisseriales</taxon>
        <taxon>Chitinibacteraceae</taxon>
        <taxon>Parachitinimonas</taxon>
    </lineage>
</organism>
<dbReference type="PANTHER" id="PTHR42794:SF1">
    <property type="entry name" value="HEMIN IMPORT ATP-BINDING PROTEIN HMUV"/>
    <property type="match status" value="1"/>
</dbReference>
<keyword evidence="5" id="KW-1278">Translocase</keyword>
<dbReference type="CDD" id="cd03214">
    <property type="entry name" value="ABC_Iron-Siderophores_B12_Hemin"/>
    <property type="match status" value="1"/>
</dbReference>
<comment type="function">
    <text evidence="6">Part of the ABC transporter complex HmuTUV involved in hemin import. Responsible for energy coupling to the transport system.</text>
</comment>
<dbReference type="SUPFAM" id="SSF52540">
    <property type="entry name" value="P-loop containing nucleoside triphosphate hydrolases"/>
    <property type="match status" value="1"/>
</dbReference>
<dbReference type="Pfam" id="PF00005">
    <property type="entry name" value="ABC_tran"/>
    <property type="match status" value="1"/>
</dbReference>
<protein>
    <submittedName>
        <fullName evidence="8">ATP-binding cassette domain-containing protein</fullName>
    </submittedName>
</protein>
<evidence type="ECO:0000313" key="9">
    <source>
        <dbReference type="Proteomes" id="UP001172778"/>
    </source>
</evidence>
<dbReference type="EMBL" id="JARRAF010000002">
    <property type="protein sequence ID" value="MDK2122982.1"/>
    <property type="molecule type" value="Genomic_DNA"/>
</dbReference>
<feature type="domain" description="ABC transporter" evidence="7">
    <location>
        <begin position="7"/>
        <end position="242"/>
    </location>
</feature>
<dbReference type="InterPro" id="IPR003439">
    <property type="entry name" value="ABC_transporter-like_ATP-bd"/>
</dbReference>
<gene>
    <name evidence="8" type="ORF">PZA18_02825</name>
</gene>
<evidence type="ECO:0000256" key="3">
    <source>
        <dbReference type="ARBA" id="ARBA00022741"/>
    </source>
</evidence>
<name>A0ABT7DWF1_9NEIS</name>